<evidence type="ECO:0000256" key="1">
    <source>
        <dbReference type="SAM" id="MobiDB-lite"/>
    </source>
</evidence>
<feature type="region of interest" description="Disordered" evidence="1">
    <location>
        <begin position="65"/>
        <end position="90"/>
    </location>
</feature>
<keyword evidence="2" id="KW-1185">Reference proteome</keyword>
<name>A0A6J0BJN2_NEOLC</name>
<dbReference type="KEGG" id="nlo:107220713"/>
<protein>
    <submittedName>
        <fullName evidence="3">Uncharacterized protein LOC107220713</fullName>
    </submittedName>
</protein>
<dbReference type="RefSeq" id="XP_015514890.2">
    <property type="nucleotide sequence ID" value="XM_015659404.2"/>
</dbReference>
<dbReference type="Proteomes" id="UP000829291">
    <property type="component" value="Chromosome 5"/>
</dbReference>
<feature type="compositionally biased region" description="Basic and acidic residues" evidence="1">
    <location>
        <begin position="430"/>
        <end position="439"/>
    </location>
</feature>
<organism evidence="3">
    <name type="scientific">Neodiprion lecontei</name>
    <name type="common">Redheaded pine sawfly</name>
    <dbReference type="NCBI Taxonomy" id="441921"/>
    <lineage>
        <taxon>Eukaryota</taxon>
        <taxon>Metazoa</taxon>
        <taxon>Ecdysozoa</taxon>
        <taxon>Arthropoda</taxon>
        <taxon>Hexapoda</taxon>
        <taxon>Insecta</taxon>
        <taxon>Pterygota</taxon>
        <taxon>Neoptera</taxon>
        <taxon>Endopterygota</taxon>
        <taxon>Hymenoptera</taxon>
        <taxon>Tenthredinoidea</taxon>
        <taxon>Diprionidae</taxon>
        <taxon>Diprioninae</taxon>
        <taxon>Neodiprion</taxon>
    </lineage>
</organism>
<gene>
    <name evidence="3" type="primary">LOC107220713</name>
</gene>
<dbReference type="AlphaFoldDB" id="A0A6J0BJN2"/>
<feature type="compositionally biased region" description="Polar residues" evidence="1">
    <location>
        <begin position="531"/>
        <end position="542"/>
    </location>
</feature>
<feature type="region of interest" description="Disordered" evidence="1">
    <location>
        <begin position="500"/>
        <end position="546"/>
    </location>
</feature>
<reference evidence="3" key="1">
    <citation type="submission" date="2025-08" db="UniProtKB">
        <authorList>
            <consortium name="RefSeq"/>
        </authorList>
    </citation>
    <scope>IDENTIFICATION</scope>
    <source>
        <tissue evidence="3">Thorax and Abdomen</tissue>
    </source>
</reference>
<evidence type="ECO:0000313" key="2">
    <source>
        <dbReference type="Proteomes" id="UP000829291"/>
    </source>
</evidence>
<sequence>MNLNLNSHRFRRCIFFFPLNKNLRYWYYGCARADGGVAVARALPALKNYETVNVDQAAADVTKSDVPSLKSESDNLQYRSESEENLARKKKSSTTTTFCVEIKQGIDQPPIIVCDPPGETDEKPPIPSPLPIVPSIVENYPEPIPDVVPGYLPAPTKPNQQCSLDGPSSVVHPQEIEILQPQTLPEFPQFFQFLPSFPVHPEIPSPTPFQPPQTLFGLDPTCPLASIISSLLEAISFSHLYDSKPYSRFTELYPTGESKFWEWNGYDRPAKETQFFPKSSSAELPSNVFSENPFELIYPKRGIATSLQYGKPRIPSVASIDKNQISESSYNVPFLIQCNPTIIPLTPAVYAAAVDGARERMFKTAIGTPVIRSEEPAYRVPVSGTPDIHSTQRAAPYQNHLELSPELNIYRQQPRKMEATVQHGTIAEQHVRQPTKEKTFSSASREGTADEISGFRQNGQEQLSRHQETVPNSVAIEIADTVHQGANNRKTGLSQSVENNKFSLPLNPKHQDSSSSDGYGRAAMRDEQDKTGSGISSVNQKPVNGFDSEKLPVFAQYRQNQQQREQGQREPTRNVPRVAAQEYDYSQQPPTGETFRSERVMNRMKSSLAYGNTIQ</sequence>
<feature type="region of interest" description="Disordered" evidence="1">
    <location>
        <begin position="430"/>
        <end position="451"/>
    </location>
</feature>
<dbReference type="InParanoid" id="A0A6J0BJN2"/>
<proteinExistence type="predicted"/>
<feature type="region of interest" description="Disordered" evidence="1">
    <location>
        <begin position="559"/>
        <end position="598"/>
    </location>
</feature>
<accession>A0A6J0BJN2</accession>
<evidence type="ECO:0000313" key="3">
    <source>
        <dbReference type="RefSeq" id="XP_015514890.2"/>
    </source>
</evidence>
<dbReference type="GeneID" id="107220713"/>